<sequence length="174" mass="20281">MWYLFFQLKCFNYQTVNLHSHCPLRLTPFYLEDDFSIVKVKDTVTSETMDKCIEVFKAITAITNYRFSGLNQGDIVKVNYRNSRIYAVVLSENSFNQIHNSVWVAPILIEDEWDEQMDHILLANDVLFKNSHGLTYVNQIRNVNITFRDVVKTGHKVSANELAQCIDVISTFFE</sequence>
<dbReference type="Proteomes" id="UP001549363">
    <property type="component" value="Unassembled WGS sequence"/>
</dbReference>
<reference evidence="1 2" key="1">
    <citation type="submission" date="2024-06" db="EMBL/GenBank/DDBJ databases">
        <title>Sorghum-associated microbial communities from plants grown in Nebraska, USA.</title>
        <authorList>
            <person name="Schachtman D."/>
        </authorList>
    </citation>
    <scope>NUCLEOTIDE SEQUENCE [LARGE SCALE GENOMIC DNA]</scope>
    <source>
        <strain evidence="1 2">736</strain>
    </source>
</reference>
<dbReference type="RefSeq" id="WP_354472707.1">
    <property type="nucleotide sequence ID" value="NZ_JBEPSB010000024.1"/>
</dbReference>
<organism evidence="1 2">
    <name type="scientific">Lysinibacillus parviboronicapiens</name>
    <dbReference type="NCBI Taxonomy" id="436516"/>
    <lineage>
        <taxon>Bacteria</taxon>
        <taxon>Bacillati</taxon>
        <taxon>Bacillota</taxon>
        <taxon>Bacilli</taxon>
        <taxon>Bacillales</taxon>
        <taxon>Bacillaceae</taxon>
        <taxon>Lysinibacillus</taxon>
    </lineage>
</organism>
<proteinExistence type="predicted"/>
<evidence type="ECO:0000313" key="1">
    <source>
        <dbReference type="EMBL" id="MET4562731.1"/>
    </source>
</evidence>
<gene>
    <name evidence="1" type="ORF">ABIA69_003922</name>
</gene>
<keyword evidence="2" id="KW-1185">Reference proteome</keyword>
<dbReference type="InterPro" id="IPR011067">
    <property type="entry name" value="Plasmid_toxin/cell-grow_inhib"/>
</dbReference>
<evidence type="ECO:0000313" key="2">
    <source>
        <dbReference type="Proteomes" id="UP001549363"/>
    </source>
</evidence>
<dbReference type="Gene3D" id="2.30.30.110">
    <property type="match status" value="1"/>
</dbReference>
<name>A0ABV2PPS4_9BACI</name>
<dbReference type="EMBL" id="JBEPSB010000024">
    <property type="protein sequence ID" value="MET4562731.1"/>
    <property type="molecule type" value="Genomic_DNA"/>
</dbReference>
<accession>A0ABV2PPS4</accession>
<comment type="caution">
    <text evidence="1">The sequence shown here is derived from an EMBL/GenBank/DDBJ whole genome shotgun (WGS) entry which is preliminary data.</text>
</comment>
<protein>
    <submittedName>
        <fullName evidence="1">Uncharacterized protein</fullName>
    </submittedName>
</protein>
<dbReference type="SUPFAM" id="SSF50118">
    <property type="entry name" value="Cell growth inhibitor/plasmid maintenance toxic component"/>
    <property type="match status" value="1"/>
</dbReference>